<protein>
    <recommendedName>
        <fullName evidence="2">THIF-type NAD/FAD binding fold domain-containing protein</fullName>
    </recommendedName>
</protein>
<dbReference type="CDD" id="cd00757">
    <property type="entry name" value="ThiF_MoeB_HesA_family"/>
    <property type="match status" value="1"/>
</dbReference>
<dbReference type="PANTHER" id="PTHR10953:SF102">
    <property type="entry name" value="ADENYLYLTRANSFERASE AND SULFURTRANSFERASE MOCS3"/>
    <property type="match status" value="1"/>
</dbReference>
<proteinExistence type="inferred from homology"/>
<dbReference type="SUPFAM" id="SSF69572">
    <property type="entry name" value="Activating enzymes of the ubiquitin-like proteins"/>
    <property type="match status" value="1"/>
</dbReference>
<dbReference type="GO" id="GO:0008641">
    <property type="term" value="F:ubiquitin-like modifier activating enzyme activity"/>
    <property type="evidence" value="ECO:0007669"/>
    <property type="project" value="InterPro"/>
</dbReference>
<organism evidence="3 4">
    <name type="scientific">Heyndrickxia sporothermodurans</name>
    <dbReference type="NCBI Taxonomy" id="46224"/>
    <lineage>
        <taxon>Bacteria</taxon>
        <taxon>Bacillati</taxon>
        <taxon>Bacillota</taxon>
        <taxon>Bacilli</taxon>
        <taxon>Bacillales</taxon>
        <taxon>Bacillaceae</taxon>
        <taxon>Heyndrickxia</taxon>
    </lineage>
</organism>
<dbReference type="GO" id="GO:0008146">
    <property type="term" value="F:sulfotransferase activity"/>
    <property type="evidence" value="ECO:0007669"/>
    <property type="project" value="TreeGrafter"/>
</dbReference>
<evidence type="ECO:0000313" key="3">
    <source>
        <dbReference type="EMBL" id="KYC92962.1"/>
    </source>
</evidence>
<feature type="domain" description="THIF-type NAD/FAD binding fold" evidence="2">
    <location>
        <begin position="5"/>
        <end position="241"/>
    </location>
</feature>
<evidence type="ECO:0000313" key="4">
    <source>
        <dbReference type="Proteomes" id="UP000075666"/>
    </source>
</evidence>
<evidence type="ECO:0000256" key="1">
    <source>
        <dbReference type="ARBA" id="ARBA00009919"/>
    </source>
</evidence>
<keyword evidence="4" id="KW-1185">Reference proteome</keyword>
<dbReference type="GO" id="GO:0004792">
    <property type="term" value="F:thiosulfate-cyanide sulfurtransferase activity"/>
    <property type="evidence" value="ECO:0007669"/>
    <property type="project" value="TreeGrafter"/>
</dbReference>
<reference evidence="3 4" key="1">
    <citation type="submission" date="2016-01" db="EMBL/GenBank/DDBJ databases">
        <title>Genome Sequences of Twelve Sporeforming Bacillus Species Isolated from Foods.</title>
        <authorList>
            <person name="Berendsen E.M."/>
            <person name="Wells-Bennik M.H."/>
            <person name="Krawcyk A.O."/>
            <person name="De Jong A."/>
            <person name="Holsappel S."/>
            <person name="Eijlander R.T."/>
            <person name="Kuipers O.P."/>
        </authorList>
    </citation>
    <scope>NUCLEOTIDE SEQUENCE [LARGE SCALE GENOMIC DNA]</scope>
    <source>
        <strain evidence="3 4">B4102</strain>
    </source>
</reference>
<dbReference type="Proteomes" id="UP000075666">
    <property type="component" value="Unassembled WGS sequence"/>
</dbReference>
<comment type="caution">
    <text evidence="3">The sequence shown here is derived from an EMBL/GenBank/DDBJ whole genome shotgun (WGS) entry which is preliminary data.</text>
</comment>
<evidence type="ECO:0000259" key="2">
    <source>
        <dbReference type="Pfam" id="PF00899"/>
    </source>
</evidence>
<dbReference type="AlphaFoldDB" id="A0A150KL36"/>
<accession>A0A150KL36</accession>
<gene>
    <name evidence="3" type="ORF">B4102_2072</name>
</gene>
<dbReference type="GO" id="GO:0016779">
    <property type="term" value="F:nucleotidyltransferase activity"/>
    <property type="evidence" value="ECO:0007669"/>
    <property type="project" value="TreeGrafter"/>
</dbReference>
<dbReference type="OrthoDB" id="9804286at2"/>
<dbReference type="PANTHER" id="PTHR10953">
    <property type="entry name" value="UBIQUITIN-ACTIVATING ENZYME E1"/>
    <property type="match status" value="1"/>
</dbReference>
<dbReference type="STRING" id="46224.B4102_2072"/>
<name>A0A150KL36_9BACI</name>
<dbReference type="GO" id="GO:0005829">
    <property type="term" value="C:cytosol"/>
    <property type="evidence" value="ECO:0007669"/>
    <property type="project" value="TreeGrafter"/>
</dbReference>
<comment type="similarity">
    <text evidence="1">Belongs to the HesA/MoeB/ThiF family.</text>
</comment>
<dbReference type="InterPro" id="IPR045886">
    <property type="entry name" value="ThiF/MoeB/HesA"/>
</dbReference>
<dbReference type="RefSeq" id="WP_066235226.1">
    <property type="nucleotide sequence ID" value="NZ_LQYN01000107.1"/>
</dbReference>
<dbReference type="EMBL" id="LQYN01000107">
    <property type="protein sequence ID" value="KYC92962.1"/>
    <property type="molecule type" value="Genomic_DNA"/>
</dbReference>
<dbReference type="FunFam" id="3.40.50.720:FF:000080">
    <property type="entry name" value="Thiazole biosynthesis adenylyltransferase ThiF"/>
    <property type="match status" value="1"/>
</dbReference>
<dbReference type="Gene3D" id="3.40.50.720">
    <property type="entry name" value="NAD(P)-binding Rossmann-like Domain"/>
    <property type="match status" value="1"/>
</dbReference>
<dbReference type="InterPro" id="IPR000594">
    <property type="entry name" value="ThiF_NAD_FAD-bd"/>
</dbReference>
<sequence>MNDRYSRQILFSPIGKQGQKSIGEKHVLVVGVGALGSSISEMLTRAGVGKLTLIDRDYVETSNLQRQQLFSESDAKEKLPKVIAAKKRLADINREVKIEAIVGEADVQTLENFAPKIDLMIDGTDNFDIRFILNDIAHKFTVPFLFGSCVGSFGSTYTIIPNHTPCLQCLLKNIPMQGQTCDTVGIIAPTVQMVTAYQVAEALKILSGNMDAIRKTYITFDLWENQHLSVKSNDAIKNKACTTCGEERTYPFLSYEAQTKTALLCGRNTVQIRPSQTFSPSIGQLCSRWELAGYIVKQNPYLVSVHKDDVRMIMFKDGRALIHGTNDPVKAKKIYYSFIG</sequence>
<dbReference type="PATRIC" id="fig|46224.3.peg.542"/>
<dbReference type="Pfam" id="PF00899">
    <property type="entry name" value="ThiF"/>
    <property type="match status" value="1"/>
</dbReference>
<dbReference type="InterPro" id="IPR035985">
    <property type="entry name" value="Ubiquitin-activating_enz"/>
</dbReference>